<organism evidence="2 3">
    <name type="scientific">Ascobolus immersus RN42</name>
    <dbReference type="NCBI Taxonomy" id="1160509"/>
    <lineage>
        <taxon>Eukaryota</taxon>
        <taxon>Fungi</taxon>
        <taxon>Dikarya</taxon>
        <taxon>Ascomycota</taxon>
        <taxon>Pezizomycotina</taxon>
        <taxon>Pezizomycetes</taxon>
        <taxon>Pezizales</taxon>
        <taxon>Ascobolaceae</taxon>
        <taxon>Ascobolus</taxon>
    </lineage>
</organism>
<dbReference type="Gene3D" id="3.90.280.10">
    <property type="entry name" value="PEBP-like"/>
    <property type="match status" value="1"/>
</dbReference>
<feature type="non-terminal residue" evidence="2">
    <location>
        <position position="111"/>
    </location>
</feature>
<dbReference type="InterPro" id="IPR008914">
    <property type="entry name" value="PEBP"/>
</dbReference>
<gene>
    <name evidence="2" type="ORF">BJ508DRAFT_199891</name>
</gene>
<dbReference type="STRING" id="1160509.A0A3N4IT97"/>
<keyword evidence="3" id="KW-1185">Reference proteome</keyword>
<evidence type="ECO:0000313" key="3">
    <source>
        <dbReference type="Proteomes" id="UP000275078"/>
    </source>
</evidence>
<sequence length="111" mass="11957">APPLVLFMLDPDAPTPDNPNRITILHALQSSLVPSEENPLQLTANAPPVTPYRGPGPPAGSAPHRYIFLFYEEPLDFQLPEGFNATQRAGFDLASFVAATRLGDPVGAVFF</sequence>
<dbReference type="AlphaFoldDB" id="A0A3N4IT97"/>
<dbReference type="Pfam" id="PF01161">
    <property type="entry name" value="PBP"/>
    <property type="match status" value="1"/>
</dbReference>
<dbReference type="CDD" id="cd00866">
    <property type="entry name" value="PEBP_euk"/>
    <property type="match status" value="1"/>
</dbReference>
<name>A0A3N4IT97_ASCIM</name>
<feature type="compositionally biased region" description="Pro residues" evidence="1">
    <location>
        <begin position="48"/>
        <end position="58"/>
    </location>
</feature>
<dbReference type="InterPro" id="IPR036610">
    <property type="entry name" value="PEBP-like_sf"/>
</dbReference>
<proteinExistence type="predicted"/>
<dbReference type="PANTHER" id="PTHR11362:SF82">
    <property type="entry name" value="PHOSPHATIDYLETHANOLAMINE-BINDING PROTEIN 4"/>
    <property type="match status" value="1"/>
</dbReference>
<evidence type="ECO:0000313" key="2">
    <source>
        <dbReference type="EMBL" id="RPA84844.1"/>
    </source>
</evidence>
<dbReference type="SUPFAM" id="SSF49777">
    <property type="entry name" value="PEBP-like"/>
    <property type="match status" value="1"/>
</dbReference>
<dbReference type="PANTHER" id="PTHR11362">
    <property type="entry name" value="PHOSPHATIDYLETHANOLAMINE-BINDING PROTEIN"/>
    <property type="match status" value="1"/>
</dbReference>
<protein>
    <submittedName>
        <fullName evidence="2">PEBP-like protein</fullName>
    </submittedName>
</protein>
<dbReference type="InterPro" id="IPR035810">
    <property type="entry name" value="PEBP_euk"/>
</dbReference>
<dbReference type="EMBL" id="ML119657">
    <property type="protein sequence ID" value="RPA84844.1"/>
    <property type="molecule type" value="Genomic_DNA"/>
</dbReference>
<feature type="region of interest" description="Disordered" evidence="1">
    <location>
        <begin position="36"/>
        <end position="58"/>
    </location>
</feature>
<feature type="non-terminal residue" evidence="2">
    <location>
        <position position="1"/>
    </location>
</feature>
<evidence type="ECO:0000256" key="1">
    <source>
        <dbReference type="SAM" id="MobiDB-lite"/>
    </source>
</evidence>
<dbReference type="OrthoDB" id="2506647at2759"/>
<reference evidence="2 3" key="1">
    <citation type="journal article" date="2018" name="Nat. Ecol. Evol.">
        <title>Pezizomycetes genomes reveal the molecular basis of ectomycorrhizal truffle lifestyle.</title>
        <authorList>
            <person name="Murat C."/>
            <person name="Payen T."/>
            <person name="Noel B."/>
            <person name="Kuo A."/>
            <person name="Morin E."/>
            <person name="Chen J."/>
            <person name="Kohler A."/>
            <person name="Krizsan K."/>
            <person name="Balestrini R."/>
            <person name="Da Silva C."/>
            <person name="Montanini B."/>
            <person name="Hainaut M."/>
            <person name="Levati E."/>
            <person name="Barry K.W."/>
            <person name="Belfiori B."/>
            <person name="Cichocki N."/>
            <person name="Clum A."/>
            <person name="Dockter R.B."/>
            <person name="Fauchery L."/>
            <person name="Guy J."/>
            <person name="Iotti M."/>
            <person name="Le Tacon F."/>
            <person name="Lindquist E.A."/>
            <person name="Lipzen A."/>
            <person name="Malagnac F."/>
            <person name="Mello A."/>
            <person name="Molinier V."/>
            <person name="Miyauchi S."/>
            <person name="Poulain J."/>
            <person name="Riccioni C."/>
            <person name="Rubini A."/>
            <person name="Sitrit Y."/>
            <person name="Splivallo R."/>
            <person name="Traeger S."/>
            <person name="Wang M."/>
            <person name="Zifcakova L."/>
            <person name="Wipf D."/>
            <person name="Zambonelli A."/>
            <person name="Paolocci F."/>
            <person name="Nowrousian M."/>
            <person name="Ottonello S."/>
            <person name="Baldrian P."/>
            <person name="Spatafora J.W."/>
            <person name="Henrissat B."/>
            <person name="Nagy L.G."/>
            <person name="Aury J.M."/>
            <person name="Wincker P."/>
            <person name="Grigoriev I.V."/>
            <person name="Bonfante P."/>
            <person name="Martin F.M."/>
        </authorList>
    </citation>
    <scope>NUCLEOTIDE SEQUENCE [LARGE SCALE GENOMIC DNA]</scope>
    <source>
        <strain evidence="2 3">RN42</strain>
    </source>
</reference>
<accession>A0A3N4IT97</accession>
<dbReference type="Proteomes" id="UP000275078">
    <property type="component" value="Unassembled WGS sequence"/>
</dbReference>